<dbReference type="SMART" id="SM00388">
    <property type="entry name" value="HisKA"/>
    <property type="match status" value="1"/>
</dbReference>
<gene>
    <name evidence="9" type="ORF">FF098_005240</name>
</gene>
<dbReference type="PANTHER" id="PTHR43047:SF72">
    <property type="entry name" value="OSMOSENSING HISTIDINE PROTEIN KINASE SLN1"/>
    <property type="match status" value="1"/>
</dbReference>
<dbReference type="EMBL" id="VCJR02000001">
    <property type="protein sequence ID" value="NHK27301.1"/>
    <property type="molecule type" value="Genomic_DNA"/>
</dbReference>
<evidence type="ECO:0000256" key="6">
    <source>
        <dbReference type="PROSITE-ProRule" id="PRU00169"/>
    </source>
</evidence>
<feature type="modified residue" description="4-aspartylphosphate" evidence="6">
    <location>
        <position position="56"/>
    </location>
</feature>
<evidence type="ECO:0000256" key="1">
    <source>
        <dbReference type="ARBA" id="ARBA00000085"/>
    </source>
</evidence>
<dbReference type="Gene3D" id="3.30.565.10">
    <property type="entry name" value="Histidine kinase-like ATPase, C-terminal domain"/>
    <property type="match status" value="1"/>
</dbReference>
<dbReference type="PRINTS" id="PR00344">
    <property type="entry name" value="BCTRLSENSOR"/>
</dbReference>
<dbReference type="EC" id="2.7.13.3" evidence="2"/>
<dbReference type="PANTHER" id="PTHR43047">
    <property type="entry name" value="TWO-COMPONENT HISTIDINE PROTEIN KINASE"/>
    <property type="match status" value="1"/>
</dbReference>
<dbReference type="InterPro" id="IPR011006">
    <property type="entry name" value="CheY-like_superfamily"/>
</dbReference>
<dbReference type="SUPFAM" id="SSF55874">
    <property type="entry name" value="ATPase domain of HSP90 chaperone/DNA topoisomerase II/histidine kinase"/>
    <property type="match status" value="1"/>
</dbReference>
<feature type="domain" description="Histidine kinase" evidence="7">
    <location>
        <begin position="151"/>
        <end position="370"/>
    </location>
</feature>
<keyword evidence="10" id="KW-1185">Reference proteome</keyword>
<accession>A0ABX0HIA9</accession>
<keyword evidence="5" id="KW-0418">Kinase</keyword>
<dbReference type="PROSITE" id="PS50109">
    <property type="entry name" value="HIS_KIN"/>
    <property type="match status" value="1"/>
</dbReference>
<name>A0ABX0HIA9_9PROT</name>
<dbReference type="InterPro" id="IPR003594">
    <property type="entry name" value="HATPase_dom"/>
</dbReference>
<dbReference type="PROSITE" id="PS50110">
    <property type="entry name" value="RESPONSE_REGULATORY"/>
    <property type="match status" value="1"/>
</dbReference>
<keyword evidence="3 6" id="KW-0597">Phosphoprotein</keyword>
<comment type="catalytic activity">
    <reaction evidence="1">
        <text>ATP + protein L-histidine = ADP + protein N-phospho-L-histidine.</text>
        <dbReference type="EC" id="2.7.13.3"/>
    </reaction>
</comment>
<dbReference type="Proteomes" id="UP000818603">
    <property type="component" value="Unassembled WGS sequence"/>
</dbReference>
<organism evidence="9 10">
    <name type="scientific">Aquisalinus luteolus</name>
    <dbReference type="NCBI Taxonomy" id="1566827"/>
    <lineage>
        <taxon>Bacteria</taxon>
        <taxon>Pseudomonadati</taxon>
        <taxon>Pseudomonadota</taxon>
        <taxon>Alphaproteobacteria</taxon>
        <taxon>Parvularculales</taxon>
        <taxon>Parvularculaceae</taxon>
        <taxon>Aquisalinus</taxon>
    </lineage>
</organism>
<evidence type="ECO:0000259" key="8">
    <source>
        <dbReference type="PROSITE" id="PS50110"/>
    </source>
</evidence>
<dbReference type="SUPFAM" id="SSF47384">
    <property type="entry name" value="Homodimeric domain of signal transducing histidine kinase"/>
    <property type="match status" value="1"/>
</dbReference>
<proteinExistence type="predicted"/>
<keyword evidence="4" id="KW-0808">Transferase</keyword>
<dbReference type="SMART" id="SM00387">
    <property type="entry name" value="HATPase_c"/>
    <property type="match status" value="1"/>
</dbReference>
<evidence type="ECO:0000313" key="10">
    <source>
        <dbReference type="Proteomes" id="UP000818603"/>
    </source>
</evidence>
<dbReference type="RefSeq" id="WP_155138136.1">
    <property type="nucleotide sequence ID" value="NZ_BMGZ01000001.1"/>
</dbReference>
<dbReference type="InterPro" id="IPR036890">
    <property type="entry name" value="HATPase_C_sf"/>
</dbReference>
<dbReference type="Pfam" id="PF00072">
    <property type="entry name" value="Response_reg"/>
    <property type="match status" value="1"/>
</dbReference>
<feature type="domain" description="Response regulatory" evidence="8">
    <location>
        <begin position="7"/>
        <end position="122"/>
    </location>
</feature>
<dbReference type="InterPro" id="IPR036097">
    <property type="entry name" value="HisK_dim/P_sf"/>
</dbReference>
<evidence type="ECO:0000256" key="2">
    <source>
        <dbReference type="ARBA" id="ARBA00012438"/>
    </source>
</evidence>
<dbReference type="InterPro" id="IPR004358">
    <property type="entry name" value="Sig_transdc_His_kin-like_C"/>
</dbReference>
<comment type="caution">
    <text evidence="9">The sequence shown here is derived from an EMBL/GenBank/DDBJ whole genome shotgun (WGS) entry which is preliminary data.</text>
</comment>
<dbReference type="Pfam" id="PF00512">
    <property type="entry name" value="HisKA"/>
    <property type="match status" value="1"/>
</dbReference>
<dbReference type="InterPro" id="IPR005467">
    <property type="entry name" value="His_kinase_dom"/>
</dbReference>
<dbReference type="Pfam" id="PF02518">
    <property type="entry name" value="HATPase_c"/>
    <property type="match status" value="1"/>
</dbReference>
<sequence>MSMPPEKILLVDDEPRLLTALKRRLSSEFSVETALNGEEALSILERDGHIALIVADMQMPGMNGIDLLKQTRDRWPDIRRIMLTGNSDQNTAIAAINDGHVMRFLRKPTEFVELRRAIVHALEDFRFARDGSEIANDESVDEKARKAFMSIISHELRTPLTHIIGLSSILQEQAEAGQKDISTDYLGHIRTSGEELLSLINRVLFYTRIISSPTHEAPVSVSVAGCLKDAIQPCRMEIAKRNITLSIDGQKDNVAFLARPDEMVMALREIISNAVRFNRENGHISIGIHQDATSVSLRIADTGLGMCENTLARVMEPFRQGDEKLNRQFEGIGMGLSLAHAIAILNSGQLNVQSIPGEGTTVILKLNRADAPSRTIAA</sequence>
<dbReference type="Gene3D" id="1.10.287.130">
    <property type="match status" value="1"/>
</dbReference>
<dbReference type="SUPFAM" id="SSF52172">
    <property type="entry name" value="CheY-like"/>
    <property type="match status" value="1"/>
</dbReference>
<dbReference type="CDD" id="cd00082">
    <property type="entry name" value="HisKA"/>
    <property type="match status" value="1"/>
</dbReference>
<evidence type="ECO:0000256" key="5">
    <source>
        <dbReference type="ARBA" id="ARBA00022777"/>
    </source>
</evidence>
<dbReference type="Gene3D" id="3.40.50.2300">
    <property type="match status" value="1"/>
</dbReference>
<dbReference type="SMART" id="SM00448">
    <property type="entry name" value="REC"/>
    <property type="match status" value="1"/>
</dbReference>
<evidence type="ECO:0000256" key="3">
    <source>
        <dbReference type="ARBA" id="ARBA00022553"/>
    </source>
</evidence>
<reference evidence="9 10" key="1">
    <citation type="submission" date="2020-02" db="EMBL/GenBank/DDBJ databases">
        <title>Genome sequence of Parvularcula flava strain NH6-79.</title>
        <authorList>
            <person name="Abdul Karim M.H."/>
            <person name="Lam M.Q."/>
            <person name="Chen S.J."/>
            <person name="Yahya A."/>
            <person name="Shahir S."/>
            <person name="Shamsir M.S."/>
            <person name="Chong C.S."/>
        </authorList>
    </citation>
    <scope>NUCLEOTIDE SEQUENCE [LARGE SCALE GENOMIC DNA]</scope>
    <source>
        <strain evidence="9 10">NH6-79</strain>
    </source>
</reference>
<evidence type="ECO:0000259" key="7">
    <source>
        <dbReference type="PROSITE" id="PS50109"/>
    </source>
</evidence>
<evidence type="ECO:0000313" key="9">
    <source>
        <dbReference type="EMBL" id="NHK27301.1"/>
    </source>
</evidence>
<dbReference type="InterPro" id="IPR003661">
    <property type="entry name" value="HisK_dim/P_dom"/>
</dbReference>
<evidence type="ECO:0000256" key="4">
    <source>
        <dbReference type="ARBA" id="ARBA00022679"/>
    </source>
</evidence>
<dbReference type="CDD" id="cd17569">
    <property type="entry name" value="REC_HupR-like"/>
    <property type="match status" value="1"/>
</dbReference>
<protein>
    <recommendedName>
        <fullName evidence="2">histidine kinase</fullName>
        <ecNumber evidence="2">2.7.13.3</ecNumber>
    </recommendedName>
</protein>
<dbReference type="InterPro" id="IPR001789">
    <property type="entry name" value="Sig_transdc_resp-reg_receiver"/>
</dbReference>